<evidence type="ECO:0000313" key="2">
    <source>
        <dbReference type="Proteomes" id="UP000801428"/>
    </source>
</evidence>
<dbReference type="OrthoDB" id="5362512at2759"/>
<proteinExistence type="predicted"/>
<dbReference type="Proteomes" id="UP000801428">
    <property type="component" value="Unassembled WGS sequence"/>
</dbReference>
<gene>
    <name evidence="1" type="ORF">E8E13_010083</name>
</gene>
<name>A0A9P4TG56_CURKU</name>
<sequence>MWRRHLVPGLLWWADGEKVDGSPSSRPSKYRAPTWSWASIDGIVYMEDNLVSEWRIQVVDYKLEYATHDITGIITGGWIDLRGHLKPFSLRWNVKGYLRCFKWQMALDGETVWSQDESIAEEDWSTKLVDLDVPTSNSEAFDEDNAQQRLYCLVSRAAKDAKDYVPILLLRLLDAERNLFERIGLASCPPGQGLAMLEAELHEDVKSSLPCSRYEDGLHTIRIV</sequence>
<evidence type="ECO:0000313" key="1">
    <source>
        <dbReference type="EMBL" id="KAF3004390.1"/>
    </source>
</evidence>
<dbReference type="AlphaFoldDB" id="A0A9P4TG56"/>
<organism evidence="1 2">
    <name type="scientific">Curvularia kusanoi</name>
    <name type="common">Cochliobolus kusanoi</name>
    <dbReference type="NCBI Taxonomy" id="90978"/>
    <lineage>
        <taxon>Eukaryota</taxon>
        <taxon>Fungi</taxon>
        <taxon>Dikarya</taxon>
        <taxon>Ascomycota</taxon>
        <taxon>Pezizomycotina</taxon>
        <taxon>Dothideomycetes</taxon>
        <taxon>Pleosporomycetidae</taxon>
        <taxon>Pleosporales</taxon>
        <taxon>Pleosporineae</taxon>
        <taxon>Pleosporaceae</taxon>
        <taxon>Curvularia</taxon>
    </lineage>
</organism>
<accession>A0A9P4TG56</accession>
<protein>
    <submittedName>
        <fullName evidence="1">Uncharacterized protein</fullName>
    </submittedName>
</protein>
<comment type="caution">
    <text evidence="1">The sequence shown here is derived from an EMBL/GenBank/DDBJ whole genome shotgun (WGS) entry which is preliminary data.</text>
</comment>
<keyword evidence="2" id="KW-1185">Reference proteome</keyword>
<reference evidence="1" key="1">
    <citation type="submission" date="2019-04" db="EMBL/GenBank/DDBJ databases">
        <title>Sequencing of skin fungus with MAO and IRED activity.</title>
        <authorList>
            <person name="Marsaioli A.J."/>
            <person name="Bonatto J.M.C."/>
            <person name="Reis Junior O."/>
        </authorList>
    </citation>
    <scope>NUCLEOTIDE SEQUENCE</scope>
    <source>
        <strain evidence="1">30M1</strain>
    </source>
</reference>
<dbReference type="EMBL" id="SWKU01000008">
    <property type="protein sequence ID" value="KAF3004390.1"/>
    <property type="molecule type" value="Genomic_DNA"/>
</dbReference>